<evidence type="ECO:0000313" key="8">
    <source>
        <dbReference type="Proteomes" id="UP000031366"/>
    </source>
</evidence>
<comment type="subcellular location">
    <subcellularLocation>
        <location evidence="1 6">Bacterial flagellum basal body</location>
    </subcellularLocation>
</comment>
<comment type="subunit">
    <text evidence="6">The basal body constitutes a major portion of the flagellar organelle and consists of a number of rings mounted on a central rod.</text>
</comment>
<dbReference type="NCBIfam" id="TIGR01396">
    <property type="entry name" value="FlgB"/>
    <property type="match status" value="1"/>
</dbReference>
<accession>A0A0C1U2H6</accession>
<dbReference type="EMBL" id="AYSO01000015">
    <property type="protein sequence ID" value="KIE47059.1"/>
    <property type="molecule type" value="Genomic_DNA"/>
</dbReference>
<dbReference type="AlphaFoldDB" id="A0A0C1U2H6"/>
<dbReference type="PROSITE" id="PS00588">
    <property type="entry name" value="FLAGELLA_BB_ROD"/>
    <property type="match status" value="1"/>
</dbReference>
<dbReference type="STRING" id="29341.RSJ17_12770"/>
<dbReference type="InterPro" id="IPR019776">
    <property type="entry name" value="Flagellar_basal_body_rod_CS"/>
</dbReference>
<dbReference type="PIRSF" id="PIRSF002889">
    <property type="entry name" value="Rod_FlgB"/>
    <property type="match status" value="1"/>
</dbReference>
<keyword evidence="7" id="KW-0966">Cell projection</keyword>
<proteinExistence type="inferred from homology"/>
<sequence>MRNIDNMSYNLIKKGMDVTITSNKVISNNISNFNTKNYKRHYIEFDEALKNEVSQDLMKKTNDKHLSIKGNELEVKTDTTSSMREDGNNVNVESEMTSQAANNLMYDALVKQANTRFNMRSIAIKGGN</sequence>
<gene>
    <name evidence="7" type="primary">flgB</name>
    <name evidence="7" type="ORF">U732_1493</name>
</gene>
<dbReference type="GO" id="GO:0071973">
    <property type="term" value="P:bacterial-type flagellum-dependent cell motility"/>
    <property type="evidence" value="ECO:0007669"/>
    <property type="project" value="InterPro"/>
</dbReference>
<keyword evidence="7" id="KW-0969">Cilium</keyword>
<evidence type="ECO:0000256" key="4">
    <source>
        <dbReference type="ARBA" id="ARBA00023143"/>
    </source>
</evidence>
<reference evidence="7 8" key="1">
    <citation type="journal article" date="2015" name="Infect. Genet. Evol.">
        <title>Genomic sequences of six botulinum neurotoxin-producing strains representing three clostridial species illustrate the mobility and diversity of botulinum neurotoxin genes.</title>
        <authorList>
            <person name="Smith T.J."/>
            <person name="Hill K.K."/>
            <person name="Xie G."/>
            <person name="Foley B.T."/>
            <person name="Williamson C.H."/>
            <person name="Foster J.T."/>
            <person name="Johnson S.L."/>
            <person name="Chertkov O."/>
            <person name="Teshima H."/>
            <person name="Gibbons H.S."/>
            <person name="Johnsky L.A."/>
            <person name="Karavis M.A."/>
            <person name="Smith L.A."/>
        </authorList>
    </citation>
    <scope>NUCLEOTIDE SEQUENCE [LARGE SCALE GENOMIC DNA]</scope>
    <source>
        <strain evidence="7 8">CDC 2741</strain>
    </source>
</reference>
<dbReference type="InterPro" id="IPR006300">
    <property type="entry name" value="FlgB"/>
</dbReference>
<evidence type="ECO:0000256" key="2">
    <source>
        <dbReference type="ARBA" id="ARBA00009677"/>
    </source>
</evidence>
<evidence type="ECO:0000256" key="3">
    <source>
        <dbReference type="ARBA" id="ARBA00014376"/>
    </source>
</evidence>
<keyword evidence="8" id="KW-1185">Reference proteome</keyword>
<evidence type="ECO:0000256" key="5">
    <source>
        <dbReference type="ARBA" id="ARBA00024934"/>
    </source>
</evidence>
<keyword evidence="7" id="KW-0282">Flagellum</keyword>
<dbReference type="Proteomes" id="UP000031366">
    <property type="component" value="Unassembled WGS sequence"/>
</dbReference>
<evidence type="ECO:0000256" key="6">
    <source>
        <dbReference type="PIRNR" id="PIRNR002889"/>
    </source>
</evidence>
<evidence type="ECO:0000256" key="1">
    <source>
        <dbReference type="ARBA" id="ARBA00004117"/>
    </source>
</evidence>
<protein>
    <recommendedName>
        <fullName evidence="3 6">Flagellar basal body rod protein FlgB</fullName>
    </recommendedName>
</protein>
<organism evidence="7 8">
    <name type="scientific">Clostridium argentinense CDC 2741</name>
    <dbReference type="NCBI Taxonomy" id="1418104"/>
    <lineage>
        <taxon>Bacteria</taxon>
        <taxon>Bacillati</taxon>
        <taxon>Bacillota</taxon>
        <taxon>Clostridia</taxon>
        <taxon>Eubacteriales</taxon>
        <taxon>Clostridiaceae</taxon>
        <taxon>Clostridium</taxon>
    </lineage>
</organism>
<dbReference type="GO" id="GO:0030694">
    <property type="term" value="C:bacterial-type flagellum basal body, rod"/>
    <property type="evidence" value="ECO:0007669"/>
    <property type="project" value="InterPro"/>
</dbReference>
<evidence type="ECO:0000313" key="7">
    <source>
        <dbReference type="EMBL" id="KIE47059.1"/>
    </source>
</evidence>
<comment type="caution">
    <text evidence="7">The sequence shown here is derived from an EMBL/GenBank/DDBJ whole genome shotgun (WGS) entry which is preliminary data.</text>
</comment>
<name>A0A0C1U2H6_9CLOT</name>
<keyword evidence="4 6" id="KW-0975">Bacterial flagellum</keyword>
<comment type="similarity">
    <text evidence="2 6">Belongs to the flagella basal body rod proteins family.</text>
</comment>
<comment type="function">
    <text evidence="5 6">Structural component of flagellum, the bacterial motility apparatus. Part of the rod structure of flagellar basal body.</text>
</comment>